<accession>A0A2T1GBK4</accession>
<dbReference type="EMBL" id="PVWO01000247">
    <property type="protein sequence ID" value="PSB54603.1"/>
    <property type="molecule type" value="Genomic_DNA"/>
</dbReference>
<name>A0A2T1GBK4_9CYAN</name>
<dbReference type="AlphaFoldDB" id="A0A2T1GBK4"/>
<gene>
    <name evidence="1" type="ORF">C7B77_17655</name>
</gene>
<dbReference type="Proteomes" id="UP000238937">
    <property type="component" value="Unassembled WGS sequence"/>
</dbReference>
<reference evidence="1 2" key="1">
    <citation type="submission" date="2018-03" db="EMBL/GenBank/DDBJ databases">
        <title>The ancient ancestry and fast evolution of plastids.</title>
        <authorList>
            <person name="Moore K.R."/>
            <person name="Magnabosco C."/>
            <person name="Momper L."/>
            <person name="Gold D.A."/>
            <person name="Bosak T."/>
            <person name="Fournier G.P."/>
        </authorList>
    </citation>
    <scope>NUCLEOTIDE SEQUENCE [LARGE SCALE GENOMIC DNA]</scope>
    <source>
        <strain evidence="1 2">CCALA 037</strain>
    </source>
</reference>
<sequence length="64" mass="7225">MEERTETGRTILGLFTVVYLTVCDRHGKAKKNANPIVQILATNLREGMRDLVIIDRDGDIALNR</sequence>
<organism evidence="1 2">
    <name type="scientific">Chamaesiphon polymorphus CCALA 037</name>
    <dbReference type="NCBI Taxonomy" id="2107692"/>
    <lineage>
        <taxon>Bacteria</taxon>
        <taxon>Bacillati</taxon>
        <taxon>Cyanobacteriota</taxon>
        <taxon>Cyanophyceae</taxon>
        <taxon>Gomontiellales</taxon>
        <taxon>Chamaesiphonaceae</taxon>
        <taxon>Chamaesiphon</taxon>
    </lineage>
</organism>
<proteinExistence type="predicted"/>
<evidence type="ECO:0000313" key="2">
    <source>
        <dbReference type="Proteomes" id="UP000238937"/>
    </source>
</evidence>
<comment type="caution">
    <text evidence="1">The sequence shown here is derived from an EMBL/GenBank/DDBJ whole genome shotgun (WGS) entry which is preliminary data.</text>
</comment>
<evidence type="ECO:0000313" key="1">
    <source>
        <dbReference type="EMBL" id="PSB54603.1"/>
    </source>
</evidence>
<keyword evidence="2" id="KW-1185">Reference proteome</keyword>
<protein>
    <submittedName>
        <fullName evidence="1">Uncharacterized protein</fullName>
    </submittedName>
</protein>